<dbReference type="GO" id="GO:0000272">
    <property type="term" value="P:polysaccharide catabolic process"/>
    <property type="evidence" value="ECO:0007669"/>
    <property type="project" value="InterPro"/>
</dbReference>
<dbReference type="AlphaFoldDB" id="A0A7W5H618"/>
<dbReference type="InterPro" id="IPR045474">
    <property type="entry name" value="GEVED"/>
</dbReference>
<dbReference type="EMBL" id="JACHXU010000008">
    <property type="protein sequence ID" value="MBB3206828.1"/>
    <property type="molecule type" value="Genomic_DNA"/>
</dbReference>
<protein>
    <recommendedName>
        <fullName evidence="1">GEVED domain-containing protein</fullName>
    </recommendedName>
</protein>
<evidence type="ECO:0000313" key="3">
    <source>
        <dbReference type="Proteomes" id="UP000536179"/>
    </source>
</evidence>
<reference evidence="2 3" key="1">
    <citation type="submission" date="2020-08" db="EMBL/GenBank/DDBJ databases">
        <title>Genomic Encyclopedia of Type Strains, Phase III (KMG-III): the genomes of soil and plant-associated and newly described type strains.</title>
        <authorList>
            <person name="Whitman W."/>
        </authorList>
    </citation>
    <scope>NUCLEOTIDE SEQUENCE [LARGE SCALE GENOMIC DNA]</scope>
    <source>
        <strain evidence="2 3">CECT 8075</strain>
    </source>
</reference>
<keyword evidence="3" id="KW-1185">Reference proteome</keyword>
<dbReference type="Gene3D" id="1.10.1330.10">
    <property type="entry name" value="Dockerin domain"/>
    <property type="match status" value="1"/>
</dbReference>
<dbReference type="GO" id="GO:0004553">
    <property type="term" value="F:hydrolase activity, hydrolyzing O-glycosyl compounds"/>
    <property type="evidence" value="ECO:0007669"/>
    <property type="project" value="InterPro"/>
</dbReference>
<sequence>MESLEQRRVLAAALWHIAIEIDGSPDSGIPSFEGSGNASGTVEFDTTSGSGPLSGDGTGLVQITGVDAQGDPASCSATLSGFSLSGTVGNESITGTMTGSGNGATFTGSFGGSLDSMPTSVDPNGAASGDWMATVTLPSGVMPPCPVGLSSSESLSGTWSTTSLTLVGDIDATDGLHWARDGVLDVSFAVTDPLPGKSQALVTSTNVGLYWATGPNRSDIIAGLAPVAQWSTGMDVANVSHEFEVPDRPVGEFTNSISHLVLIADPINDQTGEDEIYELSEDNNVAAIELELWDFGDAPSPYPVELVDNGARHRSSSLILGLSIDTEADGQPSLMADGDGADEDGVVQVASILSLTGSDAYSSFTVYASETGRLDAWIDFNADGDWEDIDENIVDALPLSAGMNGVSYRVPAGHSSATAAARFRLSSVGGLSPTGEANDGEVEDYLVSVLSSVDSPPIWIDLQDSTSSLLSENGDLVVRGQTGELFRASQTSVGKMTLVGSALDENIVVEFSAGPIVPPDGLVADGGDGQNRLTLAGSGAAIVMTSEVSSEQVVQRRFAGERIVNANSIELWNFQTIDLDDTNEETPMAVYLDGDAIERLSPTNHTVLVVGGENDTVHCESNSENAWIMTTSGVVDGRFVRRGINQVGGQMIHFDLPHHWQNPISFNDVNNDSLVTAVDALRIINELNNEQYSTDSVLQPDATPAGTDPWLFFDVTGDDRVTALDALRVINYLNNQDQILSEPDSPSGEAVFAATTLDAAFTETTVRETPDSDVSDAIVDQALRQLVVGTNVDSVAVELPRSIMRIHQTPATDVQPSLNRALHEAAIFGGDWLQTLIDSVSRTTRPAV</sequence>
<feature type="domain" description="GEVED" evidence="1">
    <location>
        <begin position="374"/>
        <end position="447"/>
    </location>
</feature>
<organism evidence="2 3">
    <name type="scientific">Aporhodopirellula rubra</name>
    <dbReference type="NCBI Taxonomy" id="980271"/>
    <lineage>
        <taxon>Bacteria</taxon>
        <taxon>Pseudomonadati</taxon>
        <taxon>Planctomycetota</taxon>
        <taxon>Planctomycetia</taxon>
        <taxon>Pirellulales</taxon>
        <taxon>Pirellulaceae</taxon>
        <taxon>Aporhodopirellula</taxon>
    </lineage>
</organism>
<evidence type="ECO:0000313" key="2">
    <source>
        <dbReference type="EMBL" id="MBB3206828.1"/>
    </source>
</evidence>
<dbReference type="InterPro" id="IPR002105">
    <property type="entry name" value="Dockerin_1_rpt"/>
</dbReference>
<dbReference type="SUPFAM" id="SSF63446">
    <property type="entry name" value="Type I dockerin domain"/>
    <property type="match status" value="1"/>
</dbReference>
<name>A0A7W5H618_9BACT</name>
<dbReference type="Proteomes" id="UP000536179">
    <property type="component" value="Unassembled WGS sequence"/>
</dbReference>
<accession>A0A7W5H618</accession>
<evidence type="ECO:0000259" key="1">
    <source>
        <dbReference type="Pfam" id="PF20009"/>
    </source>
</evidence>
<dbReference type="Pfam" id="PF20009">
    <property type="entry name" value="GEVED"/>
    <property type="match status" value="1"/>
</dbReference>
<dbReference type="Pfam" id="PF00404">
    <property type="entry name" value="Dockerin_1"/>
    <property type="match status" value="1"/>
</dbReference>
<dbReference type="InterPro" id="IPR036439">
    <property type="entry name" value="Dockerin_dom_sf"/>
</dbReference>
<gene>
    <name evidence="2" type="ORF">FHS27_002642</name>
</gene>
<proteinExistence type="predicted"/>
<dbReference type="RefSeq" id="WP_184305273.1">
    <property type="nucleotide sequence ID" value="NZ_JACHXU010000008.1"/>
</dbReference>
<comment type="caution">
    <text evidence="2">The sequence shown here is derived from an EMBL/GenBank/DDBJ whole genome shotgun (WGS) entry which is preliminary data.</text>
</comment>